<dbReference type="InterPro" id="IPR000917">
    <property type="entry name" value="Sulfatase_N"/>
</dbReference>
<feature type="non-terminal residue" evidence="3">
    <location>
        <position position="1"/>
    </location>
</feature>
<dbReference type="EMBL" id="BARS01016465">
    <property type="protein sequence ID" value="GAF87459.1"/>
    <property type="molecule type" value="Genomic_DNA"/>
</dbReference>
<dbReference type="Pfam" id="PF00884">
    <property type="entry name" value="Sulfatase"/>
    <property type="match status" value="1"/>
</dbReference>
<dbReference type="SUPFAM" id="SSF53649">
    <property type="entry name" value="Alkaline phosphatase-like"/>
    <property type="match status" value="1"/>
</dbReference>
<name>X0T2M2_9ZZZZ</name>
<protein>
    <recommendedName>
        <fullName evidence="2">Sulfatase N-terminal domain-containing protein</fullName>
    </recommendedName>
</protein>
<reference evidence="3" key="1">
    <citation type="journal article" date="2014" name="Front. Microbiol.">
        <title>High frequency of phylogenetically diverse reductive dehalogenase-homologous genes in deep subseafloor sedimentary metagenomes.</title>
        <authorList>
            <person name="Kawai M."/>
            <person name="Futagami T."/>
            <person name="Toyoda A."/>
            <person name="Takaki Y."/>
            <person name="Nishi S."/>
            <person name="Hori S."/>
            <person name="Arai W."/>
            <person name="Tsubouchi T."/>
            <person name="Morono Y."/>
            <person name="Uchiyama I."/>
            <person name="Ito T."/>
            <person name="Fujiyama A."/>
            <person name="Inagaki F."/>
            <person name="Takami H."/>
        </authorList>
    </citation>
    <scope>NUCLEOTIDE SEQUENCE</scope>
    <source>
        <strain evidence="3">Expedition CK06-06</strain>
    </source>
</reference>
<evidence type="ECO:0000256" key="1">
    <source>
        <dbReference type="SAM" id="MobiDB-lite"/>
    </source>
</evidence>
<feature type="region of interest" description="Disordered" evidence="1">
    <location>
        <begin position="47"/>
        <end position="71"/>
    </location>
</feature>
<dbReference type="InterPro" id="IPR017850">
    <property type="entry name" value="Alkaline_phosphatase_core_sf"/>
</dbReference>
<evidence type="ECO:0000313" key="3">
    <source>
        <dbReference type="EMBL" id="GAF87459.1"/>
    </source>
</evidence>
<proteinExistence type="predicted"/>
<sequence>PHTPYNQPERFARPFVHERGCLEDLPVVEAPAGYRYVPGWGTVDSIPSTEGPSDFTPVPESPQKHPQSIDSYDGEIRYTDHLIEEVIQELDSVGILDRTAIVINADHGEQLNQHYNCWGHPGLHDGNVFTPLLLWRPGLLPKGARPEGYVHHVDIAPTILDLHGIELPEGLDGRSLLPMIRGGSPVRDHYYSETLAMRAVTKDGWKYIWHKCALDELYDLASDPMERINLIVDQPGRAEALQANLFDWVERNLGARNDPMLYQLARAEELRRKPHRFL</sequence>
<feature type="domain" description="Sulfatase N-terminal" evidence="2">
    <location>
        <begin position="1"/>
        <end position="165"/>
    </location>
</feature>
<dbReference type="InterPro" id="IPR052701">
    <property type="entry name" value="GAG_Ulvan_Degrading_Sulfatases"/>
</dbReference>
<evidence type="ECO:0000259" key="2">
    <source>
        <dbReference type="Pfam" id="PF00884"/>
    </source>
</evidence>
<accession>X0T2M2</accession>
<organism evidence="3">
    <name type="scientific">marine sediment metagenome</name>
    <dbReference type="NCBI Taxonomy" id="412755"/>
    <lineage>
        <taxon>unclassified sequences</taxon>
        <taxon>metagenomes</taxon>
        <taxon>ecological metagenomes</taxon>
    </lineage>
</organism>
<dbReference type="Gene3D" id="3.40.720.10">
    <property type="entry name" value="Alkaline Phosphatase, subunit A"/>
    <property type="match status" value="1"/>
</dbReference>
<comment type="caution">
    <text evidence="3">The sequence shown here is derived from an EMBL/GenBank/DDBJ whole genome shotgun (WGS) entry which is preliminary data.</text>
</comment>
<gene>
    <name evidence="3" type="ORF">S01H1_27093</name>
</gene>
<dbReference type="PANTHER" id="PTHR43751:SF1">
    <property type="entry name" value="SULFATASE ATSG-RELATED"/>
    <property type="match status" value="1"/>
</dbReference>
<dbReference type="AlphaFoldDB" id="X0T2M2"/>
<dbReference type="PANTHER" id="PTHR43751">
    <property type="entry name" value="SULFATASE"/>
    <property type="match status" value="1"/>
</dbReference>